<proteinExistence type="predicted"/>
<evidence type="ECO:0000313" key="1">
    <source>
        <dbReference type="EMBL" id="KAJ0216670.1"/>
    </source>
</evidence>
<gene>
    <name evidence="1" type="ORF">LSAT_V11C300132540</name>
</gene>
<dbReference type="InterPro" id="IPR012340">
    <property type="entry name" value="NA-bd_OB-fold"/>
</dbReference>
<comment type="caution">
    <text evidence="1">The sequence shown here is derived from an EMBL/GenBank/DDBJ whole genome shotgun (WGS) entry which is preliminary data.</text>
</comment>
<name>A0A9R1XJ64_LACSA</name>
<keyword evidence="2" id="KW-1185">Reference proteome</keyword>
<dbReference type="Gene3D" id="2.40.50.140">
    <property type="entry name" value="Nucleic acid-binding proteins"/>
    <property type="match status" value="1"/>
</dbReference>
<dbReference type="Proteomes" id="UP000235145">
    <property type="component" value="Unassembled WGS sequence"/>
</dbReference>
<evidence type="ECO:0000313" key="2">
    <source>
        <dbReference type="Proteomes" id="UP000235145"/>
    </source>
</evidence>
<dbReference type="AlphaFoldDB" id="A0A9R1XJ64"/>
<dbReference type="PROSITE" id="PS51257">
    <property type="entry name" value="PROKAR_LIPOPROTEIN"/>
    <property type="match status" value="1"/>
</dbReference>
<sequence>MRITTNMGLCFLAKSKEATTSWLFPLTYTVVGACISPLGPAFSFPFVLNSGSRSEAVEKLLEHPLATPFNIDNSSIASILLLSLIEPRTEYNTMEKNNASQLVFDKVADIDASKECFNIHGTKIHETIKKNLILVFESLFDEGVIRNISSSDISRNEGDYMLVPHKDKTNFYKTTTIRVSTNFIDRVDSSHFASFPDLLANNFDTRIAFSMFFIIIFLGRLCRWILCESLLRMERKNVALWDNFALKLNTYISEHQNDTAPVMIFYVWPTSKLVMFLHVNLKLITVRLVVANPEHYYLRFPIKNIDDIPDYSKVAKNDDDSATKPFMCDGFGRVSSLHGKVIVRVQDKSGSSSFVLFEHHVKDLLHRGKQSFMEKISKDQGLQNIPDEFKILLNRKFVLKVWISVFNLENNFITYTMHKLAEDESVLAQVFKRSPAYEQQIVHDDGTYRNNFFKPLIVELLKSLLNYL</sequence>
<protein>
    <submittedName>
        <fullName evidence="1">Uncharacterized protein</fullName>
    </submittedName>
</protein>
<reference evidence="1 2" key="1">
    <citation type="journal article" date="2017" name="Nat. Commun.">
        <title>Genome assembly with in vitro proximity ligation data and whole-genome triplication in lettuce.</title>
        <authorList>
            <person name="Reyes-Chin-Wo S."/>
            <person name="Wang Z."/>
            <person name="Yang X."/>
            <person name="Kozik A."/>
            <person name="Arikit S."/>
            <person name="Song C."/>
            <person name="Xia L."/>
            <person name="Froenicke L."/>
            <person name="Lavelle D.O."/>
            <person name="Truco M.J."/>
            <person name="Xia R."/>
            <person name="Zhu S."/>
            <person name="Xu C."/>
            <person name="Xu H."/>
            <person name="Xu X."/>
            <person name="Cox K."/>
            <person name="Korf I."/>
            <person name="Meyers B.C."/>
            <person name="Michelmore R.W."/>
        </authorList>
    </citation>
    <scope>NUCLEOTIDE SEQUENCE [LARGE SCALE GENOMIC DNA]</scope>
    <source>
        <strain evidence="2">cv. Salinas</strain>
        <tissue evidence="1">Seedlings</tissue>
    </source>
</reference>
<dbReference type="EMBL" id="NBSK02000003">
    <property type="protein sequence ID" value="KAJ0216670.1"/>
    <property type="molecule type" value="Genomic_DNA"/>
</dbReference>
<organism evidence="1 2">
    <name type="scientific">Lactuca sativa</name>
    <name type="common">Garden lettuce</name>
    <dbReference type="NCBI Taxonomy" id="4236"/>
    <lineage>
        <taxon>Eukaryota</taxon>
        <taxon>Viridiplantae</taxon>
        <taxon>Streptophyta</taxon>
        <taxon>Embryophyta</taxon>
        <taxon>Tracheophyta</taxon>
        <taxon>Spermatophyta</taxon>
        <taxon>Magnoliopsida</taxon>
        <taxon>eudicotyledons</taxon>
        <taxon>Gunneridae</taxon>
        <taxon>Pentapetalae</taxon>
        <taxon>asterids</taxon>
        <taxon>campanulids</taxon>
        <taxon>Asterales</taxon>
        <taxon>Asteraceae</taxon>
        <taxon>Cichorioideae</taxon>
        <taxon>Cichorieae</taxon>
        <taxon>Lactucinae</taxon>
        <taxon>Lactuca</taxon>
    </lineage>
</organism>
<accession>A0A9R1XJ64</accession>